<feature type="region of interest" description="Disordered" evidence="1">
    <location>
        <begin position="527"/>
        <end position="553"/>
    </location>
</feature>
<evidence type="ECO:0000256" key="1">
    <source>
        <dbReference type="SAM" id="MobiDB-lite"/>
    </source>
</evidence>
<feature type="compositionally biased region" description="Low complexity" evidence="1">
    <location>
        <begin position="1199"/>
        <end position="1209"/>
    </location>
</feature>
<keyword evidence="3" id="KW-1185">Reference proteome</keyword>
<feature type="compositionally biased region" description="Low complexity" evidence="1">
    <location>
        <begin position="527"/>
        <end position="542"/>
    </location>
</feature>
<evidence type="ECO:0000313" key="3">
    <source>
        <dbReference type="Proteomes" id="UP001189429"/>
    </source>
</evidence>
<gene>
    <name evidence="2" type="ORF">PCOR1329_LOCUS42139</name>
</gene>
<feature type="compositionally biased region" description="Gly residues" evidence="1">
    <location>
        <begin position="806"/>
        <end position="821"/>
    </location>
</feature>
<sequence length="2383" mass="258410">MEDGWGDVLAEVAGEPHPPPRGPAGAAARGPSRAAARSVAAAGRTNALALPLSESVRLPTVPRHIVQCTGRGSTDQWPLLPYVRMAALTIERQRVSDQDVPAKLNRMLMDSSSELAGRTTSKASIQDSIGVTPGSYTEYVIVLANTIVHFERDQKLALECYLANTVPKENLLHYVEAVKYDETPMKLSVNDSFQARGRGAVGSSDQQQQQVAVYHMDRSRQWGKPKLERTVIKLLQSSSRFGYLLRTNAGEYVGIVGASIAPLQWLDRNTGECLREADQRRTTAVGRATKDFACKTRVSVLDGAGPNARCEAQVGVDRRGDGWGKIGFTCSIHCLANVFTHTFDLTGSDVSGQINFALAVNEGSGFSSFCRIFRAVVQQRIRIRRGRPPPEATPYKRHLLCLSLARGSRLIEKKTALHHLPNGDWRDREHVDIWIPEGIDIDESEIKKSVSEALEVVLLGARFTRWPRSRWTGSDVAMDEFILLDGIHGLGSAVWAIWAKEMARGSKKRPRLGDGGALPAAAAAPAAADGGEGGAAEAAAASGGDGQGHGDFNAKRLENEYHRSTAGDWMDTSPLDRVVIIRQVLEPLRRTMDWHLEVGGKHWEIKQRGMVVQAESTGAASSTSRTWPIVEAALGTPARVFKAAWDPLFREHVLWKDLVQPSAMTRKARALALKLLSRSECQVREAFTHRHSLLPTRIFAMIVDPAVAQEVSDLQDCRMDSWTKDFVLRHKDADGGLSNPAAIAELNLLAAMIDLDIKAIESRHASIRRRLMVRGVQTHSATFAESSAEWVVAQARLSGRAFRAVGEGGAPAGGGDDAGGPGGPPGEEATTTVRGTVSSWHAFLREQSLGQTGRQCIAALSAAYRALPRAEVARLAAVAAAANGNPRAADAPGSAFGLRSRDLARAQAKRRREASEQQLVAEAVVPTSRGGMTDLAMRRASADPNATVNMDSMMRAAQSHMVSLRRVTKTEERKMADAMEAWESTTGAAQWASMCNSFKGVAAFQVMLSPMPSHIGQMPEFKHPTTSTASIARSLWMSGHGSNMKACLASDWMERHRAIIHDDCAPVDVPVQKKKYTCAQIGMCICCPEADVVKKFRRRFYSELKGLCTKGSPERKLLDDSSLVVRLHGIKAAVVDGWGVVAAGLSGDDPDGVDAYVWWHIGSHEFSPYCSNFRPLAVDEQEAVGGQSELWQSGKATRRATAARPAATGDDGDRGSIASDQEEDLDDPLPLDDGPVGGDDHGGADDVRASGEDEVGVDIDELFSEGEGDDGGGEVPLPPEPLASEMAKRSSNGEMPAAGRQRRLGAKSTTRGLCGEACDDLVKRAHEDEAVFACRSCDDVYVHSLSFMTITDVVASRSDEVFKKDFIEGKMQRKKQGKRPFFPEEVGKREVFSMKVKRKALIMSRSELHKYCGFKPTKKNTKSIPSMMLHSEDSLDVEEVWLFMWTIEWSFLRTLSISMGVVSEKSCVYMKQENHIFASQGTRTFDWSMGEQTHSSGPSTLLANLKTHEDAGLALTEEMANSMGMRRLRGGGLPSGGVPAMSPPMTMSGACSVLSGGIESTPTGGAGDGETDSPHTPMLYSKGTLSATTINVMAERRAARSAVSGVPSALSAIGRLQAAAANACSIDADDSASQAPTAGGPAVGKGDQWIAKLPLSKVLTAGKLGVQAHHAAGELKRLRDKDKDQWNRLTLHMTKYELANKLHETNIFSASAGDVKDAFERLRQSIDIPPVVKKNMCKKVFQERMTVELQSMTDVTFFFEMVWPWPTSPQEAGLTFTADSPKLHFIDLEMAEKIRMFNQSFISGVYTALIEGGHKKKDMLVTISSRMASLMDDLLADTEEFCEDASHFLGALGSMVGGVAKICDPTGPWKADDIDAFYSDILSLDPNRGGIFSGLEGVAIAIGACAEYNKTWTTLMKDKVMVMELAPQVSASMSALLSVARSPLDFDGAVAAATAALSTIPKVACSLDDELATPVVKEVKAALKDLSASVASATSTGSLAQTQQSTFIQLLGKAVDAMPSDVELLKMKTDMDEADASMARDAIRAQLTTLVNDIFADTVTAVNLRDDLRLIMDKMTQDDLDSTMTAKLGECACVLIKKILTVPEGNKEMADAAMQAAHHLHDFLPSTATKGQQRSLEASSACRSLRPTTESIVQKFFDDEKKLIAEQVDLGDPQLALLRVLLEKLDAYIKDEADSDISLHEHMRAQIHQYVEDARRVVKTVGQHAVDVASAETQTTAAKIEPYMHGLPDGADWLSAGPANLHVWKNLAVHADSTILSTEMSKTIAPLKKNVDAAEKALARWKSEGEKYGLRIEGDQNYQKVSEIITNAWVTLVTGSLFMAFKKATDKQLLRATIVKTTSALKERGISQDRLHPTLLARVQLAM</sequence>
<dbReference type="EMBL" id="CAUYUJ010015061">
    <property type="protein sequence ID" value="CAK0849459.1"/>
    <property type="molecule type" value="Genomic_DNA"/>
</dbReference>
<feature type="compositionally biased region" description="Low complexity" evidence="1">
    <location>
        <begin position="23"/>
        <end position="33"/>
    </location>
</feature>
<feature type="compositionally biased region" description="Acidic residues" evidence="1">
    <location>
        <begin position="1220"/>
        <end position="1230"/>
    </location>
</feature>
<feature type="region of interest" description="Disordered" evidence="1">
    <location>
        <begin position="1187"/>
        <end position="1304"/>
    </location>
</feature>
<evidence type="ECO:0008006" key="4">
    <source>
        <dbReference type="Google" id="ProtNLM"/>
    </source>
</evidence>
<protein>
    <recommendedName>
        <fullName evidence="4">Calmodulin</fullName>
    </recommendedName>
</protein>
<comment type="caution">
    <text evidence="2">The sequence shown here is derived from an EMBL/GenBank/DDBJ whole genome shotgun (WGS) entry which is preliminary data.</text>
</comment>
<dbReference type="Proteomes" id="UP001189429">
    <property type="component" value="Unassembled WGS sequence"/>
</dbReference>
<name>A0ABN9TTS8_9DINO</name>
<feature type="compositionally biased region" description="Acidic residues" evidence="1">
    <location>
        <begin position="1252"/>
        <end position="1272"/>
    </location>
</feature>
<feature type="region of interest" description="Disordered" evidence="1">
    <location>
        <begin position="11"/>
        <end position="33"/>
    </location>
</feature>
<evidence type="ECO:0000313" key="2">
    <source>
        <dbReference type="EMBL" id="CAK0849459.1"/>
    </source>
</evidence>
<proteinExistence type="predicted"/>
<feature type="region of interest" description="Disordered" evidence="1">
    <location>
        <begin position="806"/>
        <end position="830"/>
    </location>
</feature>
<accession>A0ABN9TTS8</accession>
<organism evidence="2 3">
    <name type="scientific">Prorocentrum cordatum</name>
    <dbReference type="NCBI Taxonomy" id="2364126"/>
    <lineage>
        <taxon>Eukaryota</taxon>
        <taxon>Sar</taxon>
        <taxon>Alveolata</taxon>
        <taxon>Dinophyceae</taxon>
        <taxon>Prorocentrales</taxon>
        <taxon>Prorocentraceae</taxon>
        <taxon>Prorocentrum</taxon>
    </lineage>
</organism>
<feature type="compositionally biased region" description="Basic and acidic residues" evidence="1">
    <location>
        <begin position="1238"/>
        <end position="1251"/>
    </location>
</feature>
<reference evidence="2" key="1">
    <citation type="submission" date="2023-10" db="EMBL/GenBank/DDBJ databases">
        <authorList>
            <person name="Chen Y."/>
            <person name="Shah S."/>
            <person name="Dougan E. K."/>
            <person name="Thang M."/>
            <person name="Chan C."/>
        </authorList>
    </citation>
    <scope>NUCLEOTIDE SEQUENCE [LARGE SCALE GENOMIC DNA]</scope>
</reference>